<dbReference type="InterPro" id="IPR028098">
    <property type="entry name" value="Glyco_trans_4-like_N"/>
</dbReference>
<evidence type="ECO:0000259" key="1">
    <source>
        <dbReference type="Pfam" id="PF00534"/>
    </source>
</evidence>
<feature type="domain" description="Glycosyltransferase subfamily 4-like N-terminal" evidence="2">
    <location>
        <begin position="18"/>
        <end position="169"/>
    </location>
</feature>
<reference evidence="3" key="1">
    <citation type="submission" date="2020-10" db="EMBL/GenBank/DDBJ databases">
        <authorList>
            <person name="Gilroy R."/>
        </authorList>
    </citation>
    <scope>NUCLEOTIDE SEQUENCE</scope>
    <source>
        <strain evidence="3">9366</strain>
    </source>
</reference>
<dbReference type="EMBL" id="DVNJ01000029">
    <property type="protein sequence ID" value="HIU63135.1"/>
    <property type="molecule type" value="Genomic_DNA"/>
</dbReference>
<dbReference type="Pfam" id="PF13439">
    <property type="entry name" value="Glyco_transf_4"/>
    <property type="match status" value="1"/>
</dbReference>
<dbReference type="Pfam" id="PF00534">
    <property type="entry name" value="Glycos_transf_1"/>
    <property type="match status" value="1"/>
</dbReference>
<dbReference type="InterPro" id="IPR001296">
    <property type="entry name" value="Glyco_trans_1"/>
</dbReference>
<evidence type="ECO:0000259" key="2">
    <source>
        <dbReference type="Pfam" id="PF13439"/>
    </source>
</evidence>
<accession>A0A9D1MN05</accession>
<dbReference type="CDD" id="cd03808">
    <property type="entry name" value="GT4_CapM-like"/>
    <property type="match status" value="1"/>
</dbReference>
<dbReference type="Proteomes" id="UP000824145">
    <property type="component" value="Unassembled WGS sequence"/>
</dbReference>
<dbReference type="GO" id="GO:0016757">
    <property type="term" value="F:glycosyltransferase activity"/>
    <property type="evidence" value="ECO:0007669"/>
    <property type="project" value="InterPro"/>
</dbReference>
<proteinExistence type="predicted"/>
<dbReference type="AlphaFoldDB" id="A0A9D1MN05"/>
<evidence type="ECO:0000313" key="3">
    <source>
        <dbReference type="EMBL" id="HIU63135.1"/>
    </source>
</evidence>
<protein>
    <submittedName>
        <fullName evidence="3">Glycosyltransferase family 4 protein</fullName>
    </submittedName>
</protein>
<organism evidence="3 4">
    <name type="scientific">Candidatus Caccalectryoclostridium excrementigallinarum</name>
    <dbReference type="NCBI Taxonomy" id="2840710"/>
    <lineage>
        <taxon>Bacteria</taxon>
        <taxon>Bacillati</taxon>
        <taxon>Bacillota</taxon>
        <taxon>Clostridia</taxon>
        <taxon>Christensenellales</taxon>
        <taxon>Christensenellaceae</taxon>
        <taxon>Christensenellaceae incertae sedis</taxon>
        <taxon>Candidatus Caccalectryoclostridium</taxon>
    </lineage>
</organism>
<evidence type="ECO:0000313" key="4">
    <source>
        <dbReference type="Proteomes" id="UP000824145"/>
    </source>
</evidence>
<sequence length="360" mass="40709">MKIMLLCTTEGTIRNFRRDLISFLQAKGHEVIVVADFLSDKDFQFKTYGIRMQNRSVSIFESLNYYKAVKSVVKEERPDVLMTFMVKPNTLGVLAAKSAYKKARIFSMVEGMGVVYTDNSLKYRLIRLITNFLYRRAFKKADGLFCLNQYDADYFIKGKYIAESKVHNIRGIGVDLNRYPFSEVKVFNRFVFIARMLKEKGVEEFCKAAAIVKEEFPNAEFVMYGKGEPATAECIAEYQKRGVVQYMGITSNIVEVFQDATALVATTYREGSSRVIMEAMACGRAVIASDTIGCNHLVEDGVTGYLVKVKDVEGFAEAMKKVLNDKEQASAMGKKAREKAERECDENKINALICNIVEGK</sequence>
<name>A0A9D1MN05_9FIRM</name>
<comment type="caution">
    <text evidence="3">The sequence shown here is derived from an EMBL/GenBank/DDBJ whole genome shotgun (WGS) entry which is preliminary data.</text>
</comment>
<feature type="domain" description="Glycosyl transferase family 1" evidence="1">
    <location>
        <begin position="188"/>
        <end position="338"/>
    </location>
</feature>
<dbReference type="SUPFAM" id="SSF53756">
    <property type="entry name" value="UDP-Glycosyltransferase/glycogen phosphorylase"/>
    <property type="match status" value="1"/>
</dbReference>
<gene>
    <name evidence="3" type="ORF">IAB07_05165</name>
</gene>
<dbReference type="Gene3D" id="3.40.50.2000">
    <property type="entry name" value="Glycogen Phosphorylase B"/>
    <property type="match status" value="2"/>
</dbReference>
<reference evidence="3" key="2">
    <citation type="journal article" date="2021" name="PeerJ">
        <title>Extensive microbial diversity within the chicken gut microbiome revealed by metagenomics and culture.</title>
        <authorList>
            <person name="Gilroy R."/>
            <person name="Ravi A."/>
            <person name="Getino M."/>
            <person name="Pursley I."/>
            <person name="Horton D.L."/>
            <person name="Alikhan N.F."/>
            <person name="Baker D."/>
            <person name="Gharbi K."/>
            <person name="Hall N."/>
            <person name="Watson M."/>
            <person name="Adriaenssens E.M."/>
            <person name="Foster-Nyarko E."/>
            <person name="Jarju S."/>
            <person name="Secka A."/>
            <person name="Antonio M."/>
            <person name="Oren A."/>
            <person name="Chaudhuri R.R."/>
            <person name="La Ragione R."/>
            <person name="Hildebrand F."/>
            <person name="Pallen M.J."/>
        </authorList>
    </citation>
    <scope>NUCLEOTIDE SEQUENCE</scope>
    <source>
        <strain evidence="3">9366</strain>
    </source>
</reference>
<dbReference type="PANTHER" id="PTHR12526">
    <property type="entry name" value="GLYCOSYLTRANSFERASE"/>
    <property type="match status" value="1"/>
</dbReference>